<dbReference type="InParanoid" id="A0A259U3Y2"/>
<reference evidence="2 3" key="1">
    <citation type="submission" date="2016-11" db="EMBL/GenBank/DDBJ databases">
        <title>Study of marine rhodopsin-containing bacteria.</title>
        <authorList>
            <person name="Yoshizawa S."/>
            <person name="Kumagai Y."/>
            <person name="Kogure K."/>
        </authorList>
    </citation>
    <scope>NUCLEOTIDE SEQUENCE [LARGE SCALE GENOMIC DNA]</scope>
    <source>
        <strain evidence="2 3">SG-29</strain>
    </source>
</reference>
<keyword evidence="2" id="KW-0378">Hydrolase</keyword>
<dbReference type="InterPro" id="IPR048015">
    <property type="entry name" value="NTP-PPase_MazG-like_N"/>
</dbReference>
<feature type="domain" description="NTP pyrophosphohydrolase MazG-like" evidence="1">
    <location>
        <begin position="191"/>
        <end position="255"/>
    </location>
</feature>
<dbReference type="CDD" id="cd11529">
    <property type="entry name" value="NTP-PPase_MazG_Cterm"/>
    <property type="match status" value="1"/>
</dbReference>
<name>A0A259U3Y2_9BACT</name>
<dbReference type="NCBIfam" id="NF007113">
    <property type="entry name" value="PRK09562.1"/>
    <property type="match status" value="1"/>
</dbReference>
<dbReference type="SUPFAM" id="SSF101386">
    <property type="entry name" value="all-alpha NTP pyrophosphatases"/>
    <property type="match status" value="2"/>
</dbReference>
<dbReference type="InterPro" id="IPR004518">
    <property type="entry name" value="MazG-like_dom"/>
</dbReference>
<evidence type="ECO:0000313" key="2">
    <source>
        <dbReference type="EMBL" id="OZC04557.1"/>
    </source>
</evidence>
<dbReference type="Pfam" id="PF03819">
    <property type="entry name" value="MazG"/>
    <property type="match status" value="2"/>
</dbReference>
<dbReference type="Gene3D" id="1.10.287.1080">
    <property type="entry name" value="MazG-like"/>
    <property type="match status" value="2"/>
</dbReference>
<dbReference type="GO" id="GO:0046052">
    <property type="term" value="P:UTP catabolic process"/>
    <property type="evidence" value="ECO:0007669"/>
    <property type="project" value="TreeGrafter"/>
</dbReference>
<dbReference type="EMBL" id="MQWB01000001">
    <property type="protein sequence ID" value="OZC04557.1"/>
    <property type="molecule type" value="Genomic_DNA"/>
</dbReference>
<dbReference type="GO" id="GO:0046081">
    <property type="term" value="P:dUTP catabolic process"/>
    <property type="evidence" value="ECO:0007669"/>
    <property type="project" value="TreeGrafter"/>
</dbReference>
<accession>A0A259U3Y2</accession>
<dbReference type="OrthoDB" id="9808939at2"/>
<dbReference type="GO" id="GO:0046061">
    <property type="term" value="P:dATP catabolic process"/>
    <property type="evidence" value="ECO:0007669"/>
    <property type="project" value="TreeGrafter"/>
</dbReference>
<sequence>MDRETLGLTDADRDAAHADLFADFVAIVHRLRRDCPWDREQTHDSVKQLTIEEAFEVVQAIDDGDTQELKKELGDLFLHVLFHAHIAETNGTFTLRDVMEGEMQKLVRRHPHVFKGADGQPLAVSSTGEVLQNWEAIKRAEREASGADETPSALDGVPQALPALLRAERVQEKAALVGFDFPDARGAWAKVEEELAEVHEASGASGNPEHDADRLEAEIGDLLFAVTNYARMRGISPENALRRTVGTFSSRFSHVERGLAREGRTPEAATLDEMDALWDEAKALERRT</sequence>
<dbReference type="FunCoup" id="A0A259U3Y2">
    <property type="interactions" value="232"/>
</dbReference>
<dbReference type="Proteomes" id="UP000216446">
    <property type="component" value="Unassembled WGS sequence"/>
</dbReference>
<dbReference type="GO" id="GO:0047429">
    <property type="term" value="F:nucleoside triphosphate diphosphatase activity"/>
    <property type="evidence" value="ECO:0007669"/>
    <property type="project" value="InterPro"/>
</dbReference>
<dbReference type="CDD" id="cd11528">
    <property type="entry name" value="NTP-PPase_MazG_Nterm"/>
    <property type="match status" value="1"/>
</dbReference>
<dbReference type="GO" id="GO:0046047">
    <property type="term" value="P:TTP catabolic process"/>
    <property type="evidence" value="ECO:0007669"/>
    <property type="project" value="TreeGrafter"/>
</dbReference>
<dbReference type="AlphaFoldDB" id="A0A259U3Y2"/>
<feature type="domain" description="NTP pyrophosphohydrolase MazG-like" evidence="1">
    <location>
        <begin position="41"/>
        <end position="114"/>
    </location>
</feature>
<dbReference type="FunFam" id="1.10.287.1080:FF:000001">
    <property type="entry name" value="Nucleoside triphosphate pyrophosphohydrolase"/>
    <property type="match status" value="1"/>
</dbReference>
<evidence type="ECO:0000259" key="1">
    <source>
        <dbReference type="Pfam" id="PF03819"/>
    </source>
</evidence>
<dbReference type="GO" id="GO:0046076">
    <property type="term" value="P:dTTP catabolic process"/>
    <property type="evidence" value="ECO:0007669"/>
    <property type="project" value="TreeGrafter"/>
</dbReference>
<dbReference type="PANTHER" id="PTHR30522">
    <property type="entry name" value="NUCLEOSIDE TRIPHOSPHATE PYROPHOSPHOHYDROLASE"/>
    <property type="match status" value="1"/>
</dbReference>
<dbReference type="GO" id="GO:0006950">
    <property type="term" value="P:response to stress"/>
    <property type="evidence" value="ECO:0007669"/>
    <property type="project" value="UniProtKB-ARBA"/>
</dbReference>
<dbReference type="GO" id="GO:0006203">
    <property type="term" value="P:dGTP catabolic process"/>
    <property type="evidence" value="ECO:0007669"/>
    <property type="project" value="TreeGrafter"/>
</dbReference>
<protein>
    <submittedName>
        <fullName evidence="2">Nucleoside triphosphate pyrophosphohydrolase</fullName>
    </submittedName>
</protein>
<proteinExistence type="predicted"/>
<gene>
    <name evidence="2" type="ORF">BSZ36_02615</name>
</gene>
<dbReference type="InterPro" id="IPR011551">
    <property type="entry name" value="NTP_PyrPHydrolase_MazG"/>
</dbReference>
<dbReference type="NCBIfam" id="TIGR00444">
    <property type="entry name" value="mazG"/>
    <property type="match status" value="1"/>
</dbReference>
<comment type="caution">
    <text evidence="2">The sequence shown here is derived from an EMBL/GenBank/DDBJ whole genome shotgun (WGS) entry which is preliminary data.</text>
</comment>
<evidence type="ECO:0000313" key="3">
    <source>
        <dbReference type="Proteomes" id="UP000216446"/>
    </source>
</evidence>
<dbReference type="PANTHER" id="PTHR30522:SF0">
    <property type="entry name" value="NUCLEOSIDE TRIPHOSPHATE PYROPHOSPHOHYDROLASE"/>
    <property type="match status" value="1"/>
</dbReference>
<keyword evidence="3" id="KW-1185">Reference proteome</keyword>
<dbReference type="InterPro" id="IPR048011">
    <property type="entry name" value="NTP-PPase_MazG-like_C"/>
</dbReference>
<organism evidence="2 3">
    <name type="scientific">Rubricoccus marinus</name>
    <dbReference type="NCBI Taxonomy" id="716817"/>
    <lineage>
        <taxon>Bacteria</taxon>
        <taxon>Pseudomonadati</taxon>
        <taxon>Rhodothermota</taxon>
        <taxon>Rhodothermia</taxon>
        <taxon>Rhodothermales</taxon>
        <taxon>Rubricoccaceae</taxon>
        <taxon>Rubricoccus</taxon>
    </lineage>
</organism>